<organism evidence="2 3">
    <name type="scientific">Exidia glandulosa HHB12029</name>
    <dbReference type="NCBI Taxonomy" id="1314781"/>
    <lineage>
        <taxon>Eukaryota</taxon>
        <taxon>Fungi</taxon>
        <taxon>Dikarya</taxon>
        <taxon>Basidiomycota</taxon>
        <taxon>Agaricomycotina</taxon>
        <taxon>Agaricomycetes</taxon>
        <taxon>Auriculariales</taxon>
        <taxon>Exidiaceae</taxon>
        <taxon>Exidia</taxon>
    </lineage>
</organism>
<dbReference type="EMBL" id="KV425912">
    <property type="protein sequence ID" value="KZV99131.1"/>
    <property type="molecule type" value="Genomic_DNA"/>
</dbReference>
<feature type="compositionally biased region" description="Polar residues" evidence="1">
    <location>
        <begin position="23"/>
        <end position="41"/>
    </location>
</feature>
<feature type="compositionally biased region" description="Acidic residues" evidence="1">
    <location>
        <begin position="497"/>
        <end position="526"/>
    </location>
</feature>
<feature type="compositionally biased region" description="Acidic residues" evidence="1">
    <location>
        <begin position="57"/>
        <end position="72"/>
    </location>
</feature>
<proteinExistence type="predicted"/>
<sequence length="526" mass="57647">MSSHCRSRGCHCPKYKRAKGQQGVCTCNHGSSLHQAANSKPFNAPRAPPVQEPDANGSDEDEDMDEDEDDDGVSSSHRGRGHGPNAKLEALFAKSQSKVAAGRVAPKSTYAAARAETVEGLNTKAKAGRPSTASNPVEFQLVLLLPHGIDEAESIEQDGLTLRMFPKLAKTSMGNYLDICLGAQAPPSQLFSVDPSATFQRVNSQLRALLPRAFEWMERDFRKRTGSEWDVDRDDALWRVLQAEGSMLGILHDARPDGLALCKHIATGKTKMDNKVYLCSDATIPKDVYEGWSGNKDEKGSRKVKAGPAVITVKKEQGTTFAQQSGFTLADVYAVADDSFCTDSWWNTDAVSPDEDIPSTSGKPLKQARRKQAPDPKPNPSPVAARTRTKRKIDDNDADAIPIAKKKRVVEDVKAPIDVLVDELPSPDPDDVSRPTSPALNMDVSEYKTAQRDNGNVRTKDVELDHAGGASPTDKVAHMYLTAARRYGSPPRVYDPYEGEDDTEEEKEKPEAEDEVEPEEIQMYDE</sequence>
<gene>
    <name evidence="2" type="ORF">EXIGLDRAFT_699562</name>
</gene>
<dbReference type="AlphaFoldDB" id="A0A165ME12"/>
<evidence type="ECO:0000313" key="3">
    <source>
        <dbReference type="Proteomes" id="UP000077266"/>
    </source>
</evidence>
<feature type="region of interest" description="Disordered" evidence="1">
    <location>
        <begin position="23"/>
        <end position="85"/>
    </location>
</feature>
<feature type="region of interest" description="Disordered" evidence="1">
    <location>
        <begin position="421"/>
        <end position="526"/>
    </location>
</feature>
<keyword evidence="3" id="KW-1185">Reference proteome</keyword>
<feature type="region of interest" description="Disordered" evidence="1">
    <location>
        <begin position="349"/>
        <end position="399"/>
    </location>
</feature>
<dbReference type="OrthoDB" id="3054146at2759"/>
<name>A0A165ME12_EXIGL</name>
<dbReference type="InParanoid" id="A0A165ME12"/>
<evidence type="ECO:0000256" key="1">
    <source>
        <dbReference type="SAM" id="MobiDB-lite"/>
    </source>
</evidence>
<reference evidence="2 3" key="1">
    <citation type="journal article" date="2016" name="Mol. Biol. Evol.">
        <title>Comparative Genomics of Early-Diverging Mushroom-Forming Fungi Provides Insights into the Origins of Lignocellulose Decay Capabilities.</title>
        <authorList>
            <person name="Nagy L.G."/>
            <person name="Riley R."/>
            <person name="Tritt A."/>
            <person name="Adam C."/>
            <person name="Daum C."/>
            <person name="Floudas D."/>
            <person name="Sun H."/>
            <person name="Yadav J.S."/>
            <person name="Pangilinan J."/>
            <person name="Larsson K.H."/>
            <person name="Matsuura K."/>
            <person name="Barry K."/>
            <person name="Labutti K."/>
            <person name="Kuo R."/>
            <person name="Ohm R.A."/>
            <person name="Bhattacharya S.S."/>
            <person name="Shirouzu T."/>
            <person name="Yoshinaga Y."/>
            <person name="Martin F.M."/>
            <person name="Grigoriev I.V."/>
            <person name="Hibbett D.S."/>
        </authorList>
    </citation>
    <scope>NUCLEOTIDE SEQUENCE [LARGE SCALE GENOMIC DNA]</scope>
    <source>
        <strain evidence="2 3">HHB12029</strain>
    </source>
</reference>
<protein>
    <submittedName>
        <fullName evidence="2">Uncharacterized protein</fullName>
    </submittedName>
</protein>
<dbReference type="Proteomes" id="UP000077266">
    <property type="component" value="Unassembled WGS sequence"/>
</dbReference>
<accession>A0A165ME12</accession>
<evidence type="ECO:0000313" key="2">
    <source>
        <dbReference type="EMBL" id="KZV99131.1"/>
    </source>
</evidence>